<keyword evidence="3" id="KW-0812">Transmembrane</keyword>
<dbReference type="CDD" id="cd01949">
    <property type="entry name" value="GGDEF"/>
    <property type="match status" value="1"/>
</dbReference>
<dbReference type="PROSITE" id="PS50887">
    <property type="entry name" value="GGDEF"/>
    <property type="match status" value="1"/>
</dbReference>
<keyword evidence="3" id="KW-0472">Membrane</keyword>
<dbReference type="InterPro" id="IPR029787">
    <property type="entry name" value="Nucleotide_cyclase"/>
</dbReference>
<name>A0A6N0HS19_9GAMM</name>
<dbReference type="InterPro" id="IPR000160">
    <property type="entry name" value="GGDEF_dom"/>
</dbReference>
<keyword evidence="3" id="KW-1133">Transmembrane helix</keyword>
<feature type="transmembrane region" description="Helical" evidence="3">
    <location>
        <begin position="86"/>
        <end position="105"/>
    </location>
</feature>
<evidence type="ECO:0000259" key="4">
    <source>
        <dbReference type="PROSITE" id="PS50887"/>
    </source>
</evidence>
<dbReference type="Proteomes" id="UP000509658">
    <property type="component" value="Chromosome"/>
</dbReference>
<dbReference type="InterPro" id="IPR043128">
    <property type="entry name" value="Rev_trsase/Diguanyl_cyclase"/>
</dbReference>
<feature type="transmembrane region" description="Helical" evidence="3">
    <location>
        <begin position="200"/>
        <end position="221"/>
    </location>
</feature>
<feature type="transmembrane region" description="Helical" evidence="3">
    <location>
        <begin position="142"/>
        <end position="164"/>
    </location>
</feature>
<dbReference type="GO" id="GO:1902201">
    <property type="term" value="P:negative regulation of bacterial-type flagellum-dependent cell motility"/>
    <property type="evidence" value="ECO:0007669"/>
    <property type="project" value="TreeGrafter"/>
</dbReference>
<dbReference type="PANTHER" id="PTHR45138:SF9">
    <property type="entry name" value="DIGUANYLATE CYCLASE DGCM-RELATED"/>
    <property type="match status" value="1"/>
</dbReference>
<comment type="catalytic activity">
    <reaction evidence="2">
        <text>2 GTP = 3',3'-c-di-GMP + 2 diphosphate</text>
        <dbReference type="Rhea" id="RHEA:24898"/>
        <dbReference type="ChEBI" id="CHEBI:33019"/>
        <dbReference type="ChEBI" id="CHEBI:37565"/>
        <dbReference type="ChEBI" id="CHEBI:58805"/>
        <dbReference type="EC" id="2.7.7.65"/>
    </reaction>
</comment>
<dbReference type="EC" id="2.7.7.65" evidence="1"/>
<evidence type="ECO:0000313" key="6">
    <source>
        <dbReference type="Proteomes" id="UP000509658"/>
    </source>
</evidence>
<proteinExistence type="predicted"/>
<feature type="transmembrane region" description="Helical" evidence="3">
    <location>
        <begin position="171"/>
        <end position="188"/>
    </location>
</feature>
<dbReference type="GO" id="GO:0043709">
    <property type="term" value="P:cell adhesion involved in single-species biofilm formation"/>
    <property type="evidence" value="ECO:0007669"/>
    <property type="project" value="TreeGrafter"/>
</dbReference>
<feature type="domain" description="GGDEF" evidence="4">
    <location>
        <begin position="259"/>
        <end position="312"/>
    </location>
</feature>
<evidence type="ECO:0000256" key="1">
    <source>
        <dbReference type="ARBA" id="ARBA00012528"/>
    </source>
</evidence>
<dbReference type="KEGG" id="rev:HUE57_01880"/>
<dbReference type="EMBL" id="CP054491">
    <property type="protein sequence ID" value="QKQ25175.1"/>
    <property type="molecule type" value="Genomic_DNA"/>
</dbReference>
<dbReference type="InterPro" id="IPR050469">
    <property type="entry name" value="Diguanylate_Cyclase"/>
</dbReference>
<dbReference type="NCBIfam" id="TIGR00254">
    <property type="entry name" value="GGDEF"/>
    <property type="match status" value="1"/>
</dbReference>
<dbReference type="Pfam" id="PF00990">
    <property type="entry name" value="GGDEF"/>
    <property type="match status" value="1"/>
</dbReference>
<dbReference type="PANTHER" id="PTHR45138">
    <property type="entry name" value="REGULATORY COMPONENTS OF SENSORY TRANSDUCTION SYSTEM"/>
    <property type="match status" value="1"/>
</dbReference>
<accession>A0A6N0HS19</accession>
<dbReference type="GO" id="GO:0005886">
    <property type="term" value="C:plasma membrane"/>
    <property type="evidence" value="ECO:0007669"/>
    <property type="project" value="TreeGrafter"/>
</dbReference>
<dbReference type="Gene3D" id="3.30.70.270">
    <property type="match status" value="1"/>
</dbReference>
<evidence type="ECO:0000256" key="3">
    <source>
        <dbReference type="SAM" id="Phobius"/>
    </source>
</evidence>
<dbReference type="SUPFAM" id="SSF55073">
    <property type="entry name" value="Nucleotide cyclase"/>
    <property type="match status" value="1"/>
</dbReference>
<sequence length="312" mass="34966">MHNPITRALASVWNEIGTLFAEGGLSKQQLIPLLYTRSHGHYLARHRSAVINRRVRLFAVLFALLFIPWIGVDYQMLPSPLASDIAVLRLLSTVIFLAVGLSVTAENRWQHAGLRLAILMSVPLIFYLLVQRLSSSAVVDGYGLVLVEIYNLLPFLVVAGLAIFPLTVVESMMIGLVSLLVMGLGQQISANYHLHAFLPAAWILFLLLCVCVMSAATQLNYMTSLMRRVNIDPLTGAFTRQSGQELIDLYFLLAMEQQRPFTIMFLDLDHFKQINDNCGHDAGDAALKSAVAHLQSHLRRDDYVVRWGRSFY</sequence>
<evidence type="ECO:0000313" key="5">
    <source>
        <dbReference type="EMBL" id="QKQ25175.1"/>
    </source>
</evidence>
<protein>
    <recommendedName>
        <fullName evidence="1">diguanylate cyclase</fullName>
        <ecNumber evidence="1">2.7.7.65</ecNumber>
    </recommendedName>
</protein>
<organism evidence="5 6">
    <name type="scientific">Candidatus Reidiella endopervernicosa</name>
    <dbReference type="NCBI Taxonomy" id="2738883"/>
    <lineage>
        <taxon>Bacteria</taxon>
        <taxon>Pseudomonadati</taxon>
        <taxon>Pseudomonadota</taxon>
        <taxon>Gammaproteobacteria</taxon>
        <taxon>Candidatus Reidiella</taxon>
    </lineage>
</organism>
<feature type="transmembrane region" description="Helical" evidence="3">
    <location>
        <begin position="55"/>
        <end position="74"/>
    </location>
</feature>
<reference evidence="5 6" key="1">
    <citation type="submission" date="2020-05" db="EMBL/GenBank/DDBJ databases">
        <title>Horizontal transmission and recombination maintain forever young bacterial symbiont genomes.</title>
        <authorList>
            <person name="Russell S.L."/>
            <person name="Pepper-Tunick E."/>
            <person name="Svedberg J."/>
            <person name="Byrne A."/>
            <person name="Ruelas Castillo J."/>
            <person name="Vollmers C."/>
            <person name="Beinart R.A."/>
            <person name="Corbett-Detig R."/>
        </authorList>
    </citation>
    <scope>NUCLEOTIDE SEQUENCE [LARGE SCALE GENOMIC DNA]</scope>
    <source>
        <strain evidence="5">Santa_Monica_outfall</strain>
    </source>
</reference>
<dbReference type="AlphaFoldDB" id="A0A6N0HS19"/>
<keyword evidence="6" id="KW-1185">Reference proteome</keyword>
<dbReference type="GO" id="GO:0052621">
    <property type="term" value="F:diguanylate cyclase activity"/>
    <property type="evidence" value="ECO:0007669"/>
    <property type="project" value="UniProtKB-EC"/>
</dbReference>
<feature type="transmembrane region" description="Helical" evidence="3">
    <location>
        <begin position="112"/>
        <end position="130"/>
    </location>
</feature>
<evidence type="ECO:0000256" key="2">
    <source>
        <dbReference type="ARBA" id="ARBA00034247"/>
    </source>
</evidence>
<gene>
    <name evidence="5" type="ORF">HUE57_01880</name>
</gene>